<dbReference type="InterPro" id="IPR012677">
    <property type="entry name" value="Nucleotide-bd_a/b_plait_sf"/>
</dbReference>
<keyword evidence="5" id="KW-0694">RNA-binding</keyword>
<dbReference type="InParanoid" id="A0A3P8UIR8"/>
<evidence type="ECO:0000256" key="1">
    <source>
        <dbReference type="ARBA" id="ARBA00004123"/>
    </source>
</evidence>
<dbReference type="GO" id="GO:0003729">
    <property type="term" value="F:mRNA binding"/>
    <property type="evidence" value="ECO:0007669"/>
    <property type="project" value="TreeGrafter"/>
</dbReference>
<dbReference type="InterPro" id="IPR034979">
    <property type="entry name" value="UPF3B_RRM-like"/>
</dbReference>
<dbReference type="GO" id="GO:0005730">
    <property type="term" value="C:nucleolus"/>
    <property type="evidence" value="ECO:0007669"/>
    <property type="project" value="TreeGrafter"/>
</dbReference>
<dbReference type="RefSeq" id="XP_008324684.1">
    <property type="nucleotide sequence ID" value="XM_008326462.3"/>
</dbReference>
<dbReference type="FunFam" id="3.30.70.330:FF:000067">
    <property type="entry name" value="regulator of nonsense transcripts 3A isoform X2"/>
    <property type="match status" value="1"/>
</dbReference>
<evidence type="ECO:0000256" key="7">
    <source>
        <dbReference type="ARBA" id="ARBA00023242"/>
    </source>
</evidence>
<dbReference type="CDD" id="cd12728">
    <property type="entry name" value="RRM_like_Smg4_UPF3B"/>
    <property type="match status" value="1"/>
</dbReference>
<dbReference type="GO" id="GO:0005737">
    <property type="term" value="C:cytoplasm"/>
    <property type="evidence" value="ECO:0007669"/>
    <property type="project" value="UniProtKB-SubCell"/>
</dbReference>
<dbReference type="Ensembl" id="ENSCSET00000003163.1">
    <property type="protein sequence ID" value="ENSCSEP00000003118.1"/>
    <property type="gene ID" value="ENSCSEG00000002046.1"/>
</dbReference>
<dbReference type="STRING" id="244447.ENSCSEP00000003118"/>
<comment type="similarity">
    <text evidence="3">Belongs to the RENT3 family.</text>
</comment>
<dbReference type="GO" id="GO:0032991">
    <property type="term" value="C:protein-containing complex"/>
    <property type="evidence" value="ECO:0007669"/>
    <property type="project" value="UniProtKB-ARBA"/>
</dbReference>
<dbReference type="AlphaFoldDB" id="A0A3P8UIR8"/>
<feature type="region of interest" description="Disordered" evidence="8">
    <location>
        <begin position="1"/>
        <end position="28"/>
    </location>
</feature>
<dbReference type="CTD" id="65109"/>
<evidence type="ECO:0000256" key="3">
    <source>
        <dbReference type="ARBA" id="ARBA00005991"/>
    </source>
</evidence>
<dbReference type="GeneID" id="103390558"/>
<keyword evidence="11" id="KW-1185">Reference proteome</keyword>
<dbReference type="PANTHER" id="PTHR13112">
    <property type="entry name" value="UPF3 REGULATOR OF NONSENSE TRANSCRIPTS-LIKE PROTEIN"/>
    <property type="match status" value="1"/>
</dbReference>
<evidence type="ECO:0000313" key="10">
    <source>
        <dbReference type="Ensembl" id="ENSCSEP00000003118.1"/>
    </source>
</evidence>
<dbReference type="InterPro" id="IPR039722">
    <property type="entry name" value="Upf3"/>
</dbReference>
<dbReference type="SUPFAM" id="SSF54928">
    <property type="entry name" value="RNA-binding domain, RBD"/>
    <property type="match status" value="1"/>
</dbReference>
<accession>A0A3P8UIR8</accession>
<protein>
    <submittedName>
        <fullName evidence="10">UPF3B regulator of nonsense mediated mRNA decay</fullName>
    </submittedName>
</protein>
<reference evidence="10 11" key="1">
    <citation type="journal article" date="2014" name="Nat. Genet.">
        <title>Whole-genome sequence of a flatfish provides insights into ZW sex chromosome evolution and adaptation to a benthic lifestyle.</title>
        <authorList>
            <person name="Chen S."/>
            <person name="Zhang G."/>
            <person name="Shao C."/>
            <person name="Huang Q."/>
            <person name="Liu G."/>
            <person name="Zhang P."/>
            <person name="Song W."/>
            <person name="An N."/>
            <person name="Chalopin D."/>
            <person name="Volff J.N."/>
            <person name="Hong Y."/>
            <person name="Li Q."/>
            <person name="Sha Z."/>
            <person name="Zhou H."/>
            <person name="Xie M."/>
            <person name="Yu Q."/>
            <person name="Liu Y."/>
            <person name="Xiang H."/>
            <person name="Wang N."/>
            <person name="Wu K."/>
            <person name="Yang C."/>
            <person name="Zhou Q."/>
            <person name="Liao X."/>
            <person name="Yang L."/>
            <person name="Hu Q."/>
            <person name="Zhang J."/>
            <person name="Meng L."/>
            <person name="Jin L."/>
            <person name="Tian Y."/>
            <person name="Lian J."/>
            <person name="Yang J."/>
            <person name="Miao G."/>
            <person name="Liu S."/>
            <person name="Liang Z."/>
            <person name="Yan F."/>
            <person name="Li Y."/>
            <person name="Sun B."/>
            <person name="Zhang H."/>
            <person name="Zhang J."/>
            <person name="Zhu Y."/>
            <person name="Du M."/>
            <person name="Zhao Y."/>
            <person name="Schartl M."/>
            <person name="Tang Q."/>
            <person name="Wang J."/>
        </authorList>
    </citation>
    <scope>NUCLEOTIDE SEQUENCE</scope>
</reference>
<feature type="compositionally biased region" description="Basic and acidic residues" evidence="8">
    <location>
        <begin position="198"/>
        <end position="273"/>
    </location>
</feature>
<feature type="domain" description="UPF3" evidence="9">
    <location>
        <begin position="34"/>
        <end position="193"/>
    </location>
</feature>
<evidence type="ECO:0000313" key="11">
    <source>
        <dbReference type="Proteomes" id="UP000265120"/>
    </source>
</evidence>
<feature type="region of interest" description="Disordered" evidence="8">
    <location>
        <begin position="198"/>
        <end position="476"/>
    </location>
</feature>
<reference evidence="10" key="3">
    <citation type="submission" date="2025-09" db="UniProtKB">
        <authorList>
            <consortium name="Ensembl"/>
        </authorList>
    </citation>
    <scope>IDENTIFICATION</scope>
</reference>
<dbReference type="Gene3D" id="3.30.70.330">
    <property type="match status" value="1"/>
</dbReference>
<dbReference type="GO" id="GO:0045727">
    <property type="term" value="P:positive regulation of translation"/>
    <property type="evidence" value="ECO:0007669"/>
    <property type="project" value="TreeGrafter"/>
</dbReference>
<keyword evidence="4" id="KW-0963">Cytoplasm</keyword>
<evidence type="ECO:0000259" key="9">
    <source>
        <dbReference type="Pfam" id="PF03467"/>
    </source>
</evidence>
<sequence length="476" mass="56250">MKEDKENTRPKDKRVEIKGEDGEKMEKCKEKKEAMTKIVIRRLPPSLTKEELEEQLQPLPDLDYIEFFSNDTSLYPHLFARAYINFKNPEDIVLFRDRFDGYVFIDNRGQEFPAVVEFAPFQKTAKKRSKKKDAKCGTITEDPDYKKFLEYYNGDEEKLSSTPETLLEEIEARSKELVAKKTTPLLDFLKNKQRIREEKKEERRRRELERKRLRDEERRKWRDEERRKRKEAEKMKRLDKPLEKDKEQAKEEPKIKLLKKTDRADDTDPEKPKEKVKKTEKHNKEERCSGGLDHKRRQSGENKEERARKTDDDGRKEFRERNAERDKDREREKERRLKEKERLRRQDEERRRRRERQDGENSCRKREEDVKKEKKHVIMERRNGEDSTPGEKFVSDNRKEEGSKRERLRNKDRPAIQLYQPGARSRNRGGGEAGAGGRGGGRGAGEGGGGGGSGDNNASKSKPDAEMKKVSDKGVV</sequence>
<dbReference type="InterPro" id="IPR035979">
    <property type="entry name" value="RBD_domain_sf"/>
</dbReference>
<dbReference type="PANTHER" id="PTHR13112:SF1">
    <property type="entry name" value="REGULATOR OF NONSENSE TRANSCRIPTS 3B"/>
    <property type="match status" value="1"/>
</dbReference>
<feature type="compositionally biased region" description="Gly residues" evidence="8">
    <location>
        <begin position="428"/>
        <end position="454"/>
    </location>
</feature>
<reference evidence="10" key="2">
    <citation type="submission" date="2025-08" db="UniProtKB">
        <authorList>
            <consortium name="Ensembl"/>
        </authorList>
    </citation>
    <scope>IDENTIFICATION</scope>
</reference>
<dbReference type="GO" id="GO:0000184">
    <property type="term" value="P:nuclear-transcribed mRNA catabolic process, nonsense-mediated decay"/>
    <property type="evidence" value="ECO:0007669"/>
    <property type="project" value="UniProtKB-KW"/>
</dbReference>
<dbReference type="InterPro" id="IPR005120">
    <property type="entry name" value="UPF3_dom"/>
</dbReference>
<evidence type="ECO:0000256" key="4">
    <source>
        <dbReference type="ARBA" id="ARBA00022490"/>
    </source>
</evidence>
<dbReference type="OrthoDB" id="18087at2759"/>
<name>A0A3P8UIR8_CYNSE</name>
<feature type="compositionally biased region" description="Basic and acidic residues" evidence="8">
    <location>
        <begin position="461"/>
        <end position="476"/>
    </location>
</feature>
<comment type="subcellular location">
    <subcellularLocation>
        <location evidence="2">Cytoplasm</location>
    </subcellularLocation>
    <subcellularLocation>
        <location evidence="1">Nucleus</location>
    </subcellularLocation>
</comment>
<keyword evidence="6" id="KW-0866">Nonsense-mediated mRNA decay</keyword>
<dbReference type="OMA" id="EYHAMVE"/>
<dbReference type="FunCoup" id="A0A3P8UIR8">
    <property type="interactions" value="886"/>
</dbReference>
<keyword evidence="7" id="KW-0539">Nucleus</keyword>
<evidence type="ECO:0000256" key="8">
    <source>
        <dbReference type="SAM" id="MobiDB-lite"/>
    </source>
</evidence>
<dbReference type="Proteomes" id="UP000265120">
    <property type="component" value="Chromosome 15"/>
</dbReference>
<proteinExistence type="inferred from homology"/>
<dbReference type="GeneTree" id="ENSGT00390000017146"/>
<evidence type="ECO:0000256" key="5">
    <source>
        <dbReference type="ARBA" id="ARBA00022884"/>
    </source>
</evidence>
<evidence type="ECO:0000256" key="2">
    <source>
        <dbReference type="ARBA" id="ARBA00004496"/>
    </source>
</evidence>
<feature type="compositionally biased region" description="Basic and acidic residues" evidence="8">
    <location>
        <begin position="298"/>
        <end position="385"/>
    </location>
</feature>
<feature type="compositionally biased region" description="Basic and acidic residues" evidence="8">
    <location>
        <begin position="393"/>
        <end position="414"/>
    </location>
</feature>
<organism evidence="10 11">
    <name type="scientific">Cynoglossus semilaevis</name>
    <name type="common">Tongue sole</name>
    <dbReference type="NCBI Taxonomy" id="244447"/>
    <lineage>
        <taxon>Eukaryota</taxon>
        <taxon>Metazoa</taxon>
        <taxon>Chordata</taxon>
        <taxon>Craniata</taxon>
        <taxon>Vertebrata</taxon>
        <taxon>Euteleostomi</taxon>
        <taxon>Actinopterygii</taxon>
        <taxon>Neopterygii</taxon>
        <taxon>Teleostei</taxon>
        <taxon>Neoteleostei</taxon>
        <taxon>Acanthomorphata</taxon>
        <taxon>Carangaria</taxon>
        <taxon>Pleuronectiformes</taxon>
        <taxon>Pleuronectoidei</taxon>
        <taxon>Cynoglossidae</taxon>
        <taxon>Cynoglossinae</taxon>
        <taxon>Cynoglossus</taxon>
    </lineage>
</organism>
<evidence type="ECO:0000256" key="6">
    <source>
        <dbReference type="ARBA" id="ARBA00023161"/>
    </source>
</evidence>
<dbReference type="Pfam" id="PF03467">
    <property type="entry name" value="Smg4_UPF3"/>
    <property type="match status" value="1"/>
</dbReference>